<sequence>MIKHRMLFKQAKPLTDRLLEEVARLRNCADQMPACPKCDAILRKAREHQVTAHMADGLDRPGLGAQLSRRPSSYPVEASTQDAMKGVAVVFRAKRADRVKIVVWDGSGLVMYRKRLDGGRFMSSHRGRRHAVECRAAVRASGRH</sequence>
<gene>
    <name evidence="1" type="ORF">HU230_03720</name>
</gene>
<proteinExistence type="predicted"/>
<accession>A0A973WIE2</accession>
<dbReference type="EMBL" id="JABWSX010000001">
    <property type="protein sequence ID" value="NVL04849.1"/>
    <property type="molecule type" value="Genomic_DNA"/>
</dbReference>
<name>A0A973WIE2_9BRAD</name>
<organism evidence="1">
    <name type="scientific">Bradyrhizobium quebecense</name>
    <dbReference type="NCBI Taxonomy" id="2748629"/>
    <lineage>
        <taxon>Bacteria</taxon>
        <taxon>Pseudomonadati</taxon>
        <taxon>Pseudomonadota</taxon>
        <taxon>Alphaproteobacteria</taxon>
        <taxon>Hyphomicrobiales</taxon>
        <taxon>Nitrobacteraceae</taxon>
        <taxon>Bradyrhizobium</taxon>
    </lineage>
</organism>
<dbReference type="Pfam" id="PF05717">
    <property type="entry name" value="TnpB_IS66"/>
    <property type="match status" value="1"/>
</dbReference>
<dbReference type="InterPro" id="IPR008878">
    <property type="entry name" value="Transposase_IS66_Orf2"/>
</dbReference>
<dbReference type="AlphaFoldDB" id="A0A973WIE2"/>
<comment type="caution">
    <text evidence="1">The sequence shown here is derived from an EMBL/GenBank/DDBJ whole genome shotgun (WGS) entry which is preliminary data.</text>
</comment>
<evidence type="ECO:0000313" key="1">
    <source>
        <dbReference type="EMBL" id="NVL04849.1"/>
    </source>
</evidence>
<protein>
    <submittedName>
        <fullName evidence="1">IS66 family insertion sequence element accessory protein TnpB</fullName>
    </submittedName>
</protein>
<dbReference type="PANTHER" id="PTHR36455:SF1">
    <property type="entry name" value="BLR8292 PROTEIN"/>
    <property type="match status" value="1"/>
</dbReference>
<reference evidence="1" key="1">
    <citation type="submission" date="2020-06" db="EMBL/GenBank/DDBJ databases">
        <title>Whole Genome Sequence of Bradyrhizobium sp. Strain 66S1MB.</title>
        <authorList>
            <person name="Bromfield E."/>
            <person name="Cloutier S."/>
        </authorList>
    </citation>
    <scope>NUCLEOTIDE SEQUENCE</scope>
    <source>
        <strain evidence="1">66S1MB</strain>
    </source>
</reference>
<dbReference type="PANTHER" id="PTHR36455">
    <property type="match status" value="1"/>
</dbReference>